<gene>
    <name evidence="1" type="ORF">SAMN05216565_1168</name>
</gene>
<dbReference type="Proteomes" id="UP000199159">
    <property type="component" value="Unassembled WGS sequence"/>
</dbReference>
<dbReference type="InterPro" id="IPR019667">
    <property type="entry name" value="Uncharacterised_YbaK"/>
</dbReference>
<evidence type="ECO:0000313" key="2">
    <source>
        <dbReference type="Proteomes" id="UP000199159"/>
    </source>
</evidence>
<protein>
    <recommendedName>
        <fullName evidence="3">DUF2521 family protein</fullName>
    </recommendedName>
</protein>
<proteinExistence type="predicted"/>
<dbReference type="AlphaFoldDB" id="A0A1H0WU54"/>
<evidence type="ECO:0008006" key="3">
    <source>
        <dbReference type="Google" id="ProtNLM"/>
    </source>
</evidence>
<dbReference type="RefSeq" id="WP_090858918.1">
    <property type="nucleotide sequence ID" value="NZ_FNJU01000016.1"/>
</dbReference>
<organism evidence="1 2">
    <name type="scientific">Litchfieldia salsa</name>
    <dbReference type="NCBI Taxonomy" id="930152"/>
    <lineage>
        <taxon>Bacteria</taxon>
        <taxon>Bacillati</taxon>
        <taxon>Bacillota</taxon>
        <taxon>Bacilli</taxon>
        <taxon>Bacillales</taxon>
        <taxon>Bacillaceae</taxon>
        <taxon>Litchfieldia</taxon>
    </lineage>
</organism>
<sequence length="147" mass="17622">MNVITTFKEKKVQKQLSYERKMLREISLEDLKNNINHNFGSYLRSKTLFVSSIEEGCMDIAIEAFLLGARYSRFGYYGESVESVKQRSYYDEKYLIDNLYDFITYWTHAGDYDMVSEGLYYTCEHYVGTWWNEGFIKGEKRYRLKLH</sequence>
<dbReference type="EMBL" id="FNJU01000016">
    <property type="protein sequence ID" value="SDP94217.1"/>
    <property type="molecule type" value="Genomic_DNA"/>
</dbReference>
<dbReference type="STRING" id="930152.SAMN05216565_1168"/>
<keyword evidence="2" id="KW-1185">Reference proteome</keyword>
<dbReference type="Pfam" id="PF10730">
    <property type="entry name" value="DUF2521"/>
    <property type="match status" value="1"/>
</dbReference>
<accession>A0A1H0WU54</accession>
<dbReference type="OrthoDB" id="2915109at2"/>
<reference evidence="2" key="1">
    <citation type="submission" date="2016-10" db="EMBL/GenBank/DDBJ databases">
        <authorList>
            <person name="Varghese N."/>
            <person name="Submissions S."/>
        </authorList>
    </citation>
    <scope>NUCLEOTIDE SEQUENCE [LARGE SCALE GENOMIC DNA]</scope>
    <source>
        <strain evidence="2">IBRC-M10078</strain>
    </source>
</reference>
<evidence type="ECO:0000313" key="1">
    <source>
        <dbReference type="EMBL" id="SDP94217.1"/>
    </source>
</evidence>
<name>A0A1H0WU54_9BACI</name>